<organism evidence="1 2">
    <name type="scientific">Reticulibacter mediterranei</name>
    <dbReference type="NCBI Taxonomy" id="2778369"/>
    <lineage>
        <taxon>Bacteria</taxon>
        <taxon>Bacillati</taxon>
        <taxon>Chloroflexota</taxon>
        <taxon>Ktedonobacteria</taxon>
        <taxon>Ktedonobacterales</taxon>
        <taxon>Reticulibacteraceae</taxon>
        <taxon>Reticulibacter</taxon>
    </lineage>
</organism>
<reference evidence="1" key="1">
    <citation type="submission" date="2020-10" db="EMBL/GenBank/DDBJ databases">
        <title>Taxonomic study of unclassified bacteria belonging to the class Ktedonobacteria.</title>
        <authorList>
            <person name="Yabe S."/>
            <person name="Wang C.M."/>
            <person name="Zheng Y."/>
            <person name="Sakai Y."/>
            <person name="Cavaletti L."/>
            <person name="Monciardini P."/>
            <person name="Donadio S."/>
        </authorList>
    </citation>
    <scope>NUCLEOTIDE SEQUENCE</scope>
    <source>
        <strain evidence="1">ID150040</strain>
    </source>
</reference>
<accession>A0A8J3IGT7</accession>
<dbReference type="EMBL" id="BNJK01000001">
    <property type="protein sequence ID" value="GHO89986.1"/>
    <property type="molecule type" value="Genomic_DNA"/>
</dbReference>
<protein>
    <submittedName>
        <fullName evidence="1">Uncharacterized protein</fullName>
    </submittedName>
</protein>
<sequence length="87" mass="9659">MREVLLNFCSPASRAWIMLAVLVASRSREQEAAKPGQTNPNHLTRTDPYLVALSPYCTEKRQMSGSNGGSTESLGHYLSYLEEKEAL</sequence>
<gene>
    <name evidence="1" type="ORF">KSF_000340</name>
</gene>
<evidence type="ECO:0000313" key="2">
    <source>
        <dbReference type="Proteomes" id="UP000597444"/>
    </source>
</evidence>
<evidence type="ECO:0000313" key="1">
    <source>
        <dbReference type="EMBL" id="GHO89986.1"/>
    </source>
</evidence>
<name>A0A8J3IGT7_9CHLR</name>
<dbReference type="AlphaFoldDB" id="A0A8J3IGT7"/>
<proteinExistence type="predicted"/>
<keyword evidence="2" id="KW-1185">Reference proteome</keyword>
<dbReference type="Proteomes" id="UP000597444">
    <property type="component" value="Unassembled WGS sequence"/>
</dbReference>
<comment type="caution">
    <text evidence="1">The sequence shown here is derived from an EMBL/GenBank/DDBJ whole genome shotgun (WGS) entry which is preliminary data.</text>
</comment>